<dbReference type="InterPro" id="IPR010730">
    <property type="entry name" value="HET"/>
</dbReference>
<dbReference type="PANTHER" id="PTHR33112">
    <property type="entry name" value="DOMAIN PROTEIN, PUTATIVE-RELATED"/>
    <property type="match status" value="1"/>
</dbReference>
<name>A0A0C9TV13_PAXIN</name>
<dbReference type="EMBL" id="KN819387">
    <property type="protein sequence ID" value="KIJ11096.1"/>
    <property type="molecule type" value="Genomic_DNA"/>
</dbReference>
<evidence type="ECO:0000313" key="2">
    <source>
        <dbReference type="EMBL" id="KIJ11096.1"/>
    </source>
</evidence>
<dbReference type="AlphaFoldDB" id="A0A0C9TV13"/>
<protein>
    <recommendedName>
        <fullName evidence="1">Heterokaryon incompatibility domain-containing protein</fullName>
    </recommendedName>
</protein>
<dbReference type="OrthoDB" id="5125733at2759"/>
<evidence type="ECO:0000313" key="3">
    <source>
        <dbReference type="Proteomes" id="UP000053647"/>
    </source>
</evidence>
<evidence type="ECO:0000259" key="1">
    <source>
        <dbReference type="Pfam" id="PF06985"/>
    </source>
</evidence>
<proteinExistence type="predicted"/>
<reference evidence="3" key="2">
    <citation type="submission" date="2015-01" db="EMBL/GenBank/DDBJ databases">
        <title>Evolutionary Origins and Diversification of the Mycorrhizal Mutualists.</title>
        <authorList>
            <consortium name="DOE Joint Genome Institute"/>
            <consortium name="Mycorrhizal Genomics Consortium"/>
            <person name="Kohler A."/>
            <person name="Kuo A."/>
            <person name="Nagy L.G."/>
            <person name="Floudas D."/>
            <person name="Copeland A."/>
            <person name="Barry K.W."/>
            <person name="Cichocki N."/>
            <person name="Veneault-Fourrey C."/>
            <person name="LaButti K."/>
            <person name="Lindquist E.A."/>
            <person name="Lipzen A."/>
            <person name="Lundell T."/>
            <person name="Morin E."/>
            <person name="Murat C."/>
            <person name="Riley R."/>
            <person name="Ohm R."/>
            <person name="Sun H."/>
            <person name="Tunlid A."/>
            <person name="Henrissat B."/>
            <person name="Grigoriev I.V."/>
            <person name="Hibbett D.S."/>
            <person name="Martin F."/>
        </authorList>
    </citation>
    <scope>NUCLEOTIDE SEQUENCE [LARGE SCALE GENOMIC DNA]</scope>
    <source>
        <strain evidence="3">ATCC 200175</strain>
    </source>
</reference>
<feature type="domain" description="Heterokaryon incompatibility" evidence="1">
    <location>
        <begin position="178"/>
        <end position="328"/>
    </location>
</feature>
<dbReference type="PANTHER" id="PTHR33112:SF10">
    <property type="entry name" value="TOL"/>
    <property type="match status" value="1"/>
</dbReference>
<dbReference type="HOGENOM" id="CLU_002639_6_3_1"/>
<reference evidence="2 3" key="1">
    <citation type="submission" date="2014-06" db="EMBL/GenBank/DDBJ databases">
        <authorList>
            <consortium name="DOE Joint Genome Institute"/>
            <person name="Kuo A."/>
            <person name="Kohler A."/>
            <person name="Nagy L.G."/>
            <person name="Floudas D."/>
            <person name="Copeland A."/>
            <person name="Barry K.W."/>
            <person name="Cichocki N."/>
            <person name="Veneault-Fourrey C."/>
            <person name="LaButti K."/>
            <person name="Lindquist E.A."/>
            <person name="Lipzen A."/>
            <person name="Lundell T."/>
            <person name="Morin E."/>
            <person name="Murat C."/>
            <person name="Sun H."/>
            <person name="Tunlid A."/>
            <person name="Henrissat B."/>
            <person name="Grigoriev I.V."/>
            <person name="Hibbett D.S."/>
            <person name="Martin F."/>
            <person name="Nordberg H.P."/>
            <person name="Cantor M.N."/>
            <person name="Hua S.X."/>
        </authorList>
    </citation>
    <scope>NUCLEOTIDE SEQUENCE [LARGE SCALE GENOMIC DNA]</scope>
    <source>
        <strain evidence="2 3">ATCC 200175</strain>
    </source>
</reference>
<keyword evidence="3" id="KW-1185">Reference proteome</keyword>
<accession>A0A0C9TV13</accession>
<sequence length="698" mass="78500">MVCGHCATGPLASQSWRMLMDGEKEVTYHTSRGLLEAGMGDKCALCTLLLPSTDTRVDRNAAIEFTLKVTREEDDNGPSPKDAPRLRIEASSSVVWEEYCLYTLPDDPAASEILTRCPLVQVDSTEAYKLALERLNECVASHGSCPKPGPAPLPTRVIDCKDPSKPRLFVTRGISSPYVALSYVWGSDASHITLRSNFDSYIAGIDARIIPQTILDAIMVTHRLGMRYLWVDAFCIIQDSSEDKNTELVRMGLIYRDAYLTIIASSAAHANAGILHDRHMPGYYAAHPHLPFHCRDGRVGTVSVFTAGKSDYEPMKDPVDHRAWCLQERLLSPRKLVYATDTLEYHCQSATVPVNNSIKWWGTEKLNSLSFGLSDADIASKVAEWEEEDWGTLQMQWVFGMSSYTRRSLTQKTDKLVAFAGVAEQFDRVWHAHSGRYIAGLWEKHLPRDLLWLREPWQFGWYDDPLRPRPQEYLAPSWSWASVEGHIRVQPPVDCDASTCEILECDVTLMDERLPYGRVSSGRLKIHAAMFPAPCIISHKPLRWYYKLLVPTEELRTRMITVPPLSPNEGIAVGRNTIKEGGEVSTTQIVVHQEHMQIGLLAVADGAEVERSLLMAVGTILLAFDGTERVPPGRAWAILIYREDIGDHKHTEGLLVTDADDGSFRRIGYWLYKVDGHVAEENIPWLRSDSKKRSIELI</sequence>
<gene>
    <name evidence="2" type="ORF">PAXINDRAFT_15997</name>
</gene>
<organism evidence="2 3">
    <name type="scientific">Paxillus involutus ATCC 200175</name>
    <dbReference type="NCBI Taxonomy" id="664439"/>
    <lineage>
        <taxon>Eukaryota</taxon>
        <taxon>Fungi</taxon>
        <taxon>Dikarya</taxon>
        <taxon>Basidiomycota</taxon>
        <taxon>Agaricomycotina</taxon>
        <taxon>Agaricomycetes</taxon>
        <taxon>Agaricomycetidae</taxon>
        <taxon>Boletales</taxon>
        <taxon>Paxilineae</taxon>
        <taxon>Paxillaceae</taxon>
        <taxon>Paxillus</taxon>
    </lineage>
</organism>
<dbReference type="Proteomes" id="UP000053647">
    <property type="component" value="Unassembled WGS sequence"/>
</dbReference>
<dbReference type="Pfam" id="PF06985">
    <property type="entry name" value="HET"/>
    <property type="match status" value="1"/>
</dbReference>